<dbReference type="EMBL" id="CM042059">
    <property type="protein sequence ID" value="KAI3681345.1"/>
    <property type="molecule type" value="Genomic_DNA"/>
</dbReference>
<accession>A0ACB8Y8C3</accession>
<dbReference type="Proteomes" id="UP001055879">
    <property type="component" value="Linkage Group LG13"/>
</dbReference>
<organism evidence="1 2">
    <name type="scientific">Arctium lappa</name>
    <name type="common">Greater burdock</name>
    <name type="synonym">Lappa major</name>
    <dbReference type="NCBI Taxonomy" id="4217"/>
    <lineage>
        <taxon>Eukaryota</taxon>
        <taxon>Viridiplantae</taxon>
        <taxon>Streptophyta</taxon>
        <taxon>Embryophyta</taxon>
        <taxon>Tracheophyta</taxon>
        <taxon>Spermatophyta</taxon>
        <taxon>Magnoliopsida</taxon>
        <taxon>eudicotyledons</taxon>
        <taxon>Gunneridae</taxon>
        <taxon>Pentapetalae</taxon>
        <taxon>asterids</taxon>
        <taxon>campanulids</taxon>
        <taxon>Asterales</taxon>
        <taxon>Asteraceae</taxon>
        <taxon>Carduoideae</taxon>
        <taxon>Cardueae</taxon>
        <taxon>Arctiinae</taxon>
        <taxon>Arctium</taxon>
    </lineage>
</organism>
<gene>
    <name evidence="1" type="ORF">L6452_36137</name>
</gene>
<keyword evidence="2" id="KW-1185">Reference proteome</keyword>
<name>A0ACB8Y8C3_ARCLA</name>
<comment type="caution">
    <text evidence="1">The sequence shown here is derived from an EMBL/GenBank/DDBJ whole genome shotgun (WGS) entry which is preliminary data.</text>
</comment>
<evidence type="ECO:0000313" key="1">
    <source>
        <dbReference type="EMBL" id="KAI3681345.1"/>
    </source>
</evidence>
<evidence type="ECO:0000313" key="2">
    <source>
        <dbReference type="Proteomes" id="UP001055879"/>
    </source>
</evidence>
<reference evidence="2" key="1">
    <citation type="journal article" date="2022" name="Mol. Ecol. Resour.">
        <title>The genomes of chicory, endive, great burdock and yacon provide insights into Asteraceae palaeo-polyploidization history and plant inulin production.</title>
        <authorList>
            <person name="Fan W."/>
            <person name="Wang S."/>
            <person name="Wang H."/>
            <person name="Wang A."/>
            <person name="Jiang F."/>
            <person name="Liu H."/>
            <person name="Zhao H."/>
            <person name="Xu D."/>
            <person name="Zhang Y."/>
        </authorList>
    </citation>
    <scope>NUCLEOTIDE SEQUENCE [LARGE SCALE GENOMIC DNA]</scope>
    <source>
        <strain evidence="2">cv. Niubang</strain>
    </source>
</reference>
<proteinExistence type="predicted"/>
<sequence length="175" mass="19306">MDNTVDTGFRCGDGLVLVERAREVEWCARDGRSMVQWGNRCGKEDDEDRLSYLPIKSIVALKVRSTPSSFVCLVSGKSVIDEFKFGINDRRYILADDGAMFDRADSGGGVSILAKGARVWREFVEGGTTFGLDEEPMSCVWVGKEQAGLLIWVQNGRLMDWNVSGVGRGTVGCLR</sequence>
<reference evidence="1 2" key="2">
    <citation type="journal article" date="2022" name="Mol. Ecol. Resour.">
        <title>The genomes of chicory, endive, great burdock and yacon provide insights into Asteraceae paleo-polyploidization history and plant inulin production.</title>
        <authorList>
            <person name="Fan W."/>
            <person name="Wang S."/>
            <person name="Wang H."/>
            <person name="Wang A."/>
            <person name="Jiang F."/>
            <person name="Liu H."/>
            <person name="Zhao H."/>
            <person name="Xu D."/>
            <person name="Zhang Y."/>
        </authorList>
    </citation>
    <scope>NUCLEOTIDE SEQUENCE [LARGE SCALE GENOMIC DNA]</scope>
    <source>
        <strain evidence="2">cv. Niubang</strain>
    </source>
</reference>
<protein>
    <submittedName>
        <fullName evidence="1">Uncharacterized protein</fullName>
    </submittedName>
</protein>